<dbReference type="GO" id="GO:0046872">
    <property type="term" value="F:metal ion binding"/>
    <property type="evidence" value="ECO:0007669"/>
    <property type="project" value="UniProtKB-KW"/>
</dbReference>
<dbReference type="InterPro" id="IPR008972">
    <property type="entry name" value="Cupredoxin"/>
</dbReference>
<dbReference type="FunFam" id="2.60.40.420:FF:000013">
    <property type="entry name" value="basic blue protein-like"/>
    <property type="match status" value="1"/>
</dbReference>
<dbReference type="Gramene" id="ERN18830">
    <property type="protein sequence ID" value="ERN18830"/>
    <property type="gene ID" value="AMTR_s00067p00118460"/>
</dbReference>
<dbReference type="Gene3D" id="2.60.40.420">
    <property type="entry name" value="Cupredoxins - blue copper proteins"/>
    <property type="match status" value="1"/>
</dbReference>
<organism evidence="7 8">
    <name type="scientific">Amborella trichopoda</name>
    <dbReference type="NCBI Taxonomy" id="13333"/>
    <lineage>
        <taxon>Eukaryota</taxon>
        <taxon>Viridiplantae</taxon>
        <taxon>Streptophyta</taxon>
        <taxon>Embryophyta</taxon>
        <taxon>Tracheophyta</taxon>
        <taxon>Spermatophyta</taxon>
        <taxon>Magnoliopsida</taxon>
        <taxon>Amborellales</taxon>
        <taxon>Amborellaceae</taxon>
        <taxon>Amborella</taxon>
    </lineage>
</organism>
<name>U5D9C1_AMBTC</name>
<dbReference type="InterPro" id="IPR039391">
    <property type="entry name" value="Phytocyanin-like"/>
</dbReference>
<dbReference type="SUPFAM" id="SSF49503">
    <property type="entry name" value="Cupredoxins"/>
    <property type="match status" value="1"/>
</dbReference>
<feature type="domain" description="Phytocyanin" evidence="6">
    <location>
        <begin position="29"/>
        <end position="126"/>
    </location>
</feature>
<proteinExistence type="predicted"/>
<dbReference type="InterPro" id="IPR041844">
    <property type="entry name" value="Plantacyanin"/>
</dbReference>
<sequence length="126" mass="13207">MASGRGSCMKVLCFSLLIALCSTAIHGSTTHVVGDSNGWGFSVSYTDWADGKDFVAGDTLVFNYNQGQHNVVPVNAAAYRSCKAPSNSKPATSGNDKVTLKKGPNYFLCSLPGHCQAGMKLLANAS</sequence>
<dbReference type="HOGENOM" id="CLU_058719_4_1_1"/>
<accession>U5D9C1</accession>
<reference evidence="8" key="1">
    <citation type="journal article" date="2013" name="Science">
        <title>The Amborella genome and the evolution of flowering plants.</title>
        <authorList>
            <consortium name="Amborella Genome Project"/>
        </authorList>
    </citation>
    <scope>NUCLEOTIDE SEQUENCE [LARGE SCALE GENOMIC DNA]</scope>
</reference>
<dbReference type="PROSITE" id="PS00196">
    <property type="entry name" value="COPPER_BLUE"/>
    <property type="match status" value="1"/>
</dbReference>
<keyword evidence="2" id="KW-0186">Copper</keyword>
<evidence type="ECO:0000256" key="1">
    <source>
        <dbReference type="ARBA" id="ARBA00022723"/>
    </source>
</evidence>
<dbReference type="PROSITE" id="PS51485">
    <property type="entry name" value="PHYTOCYANIN"/>
    <property type="match status" value="1"/>
</dbReference>
<dbReference type="OMA" id="MGRGKCM"/>
<keyword evidence="5" id="KW-0732">Signal</keyword>
<evidence type="ECO:0000313" key="7">
    <source>
        <dbReference type="EMBL" id="ERN18830.1"/>
    </source>
</evidence>
<protein>
    <recommendedName>
        <fullName evidence="4">Plantacyanin</fullName>
    </recommendedName>
</protein>
<dbReference type="GO" id="GO:0005886">
    <property type="term" value="C:plasma membrane"/>
    <property type="evidence" value="ECO:0000318"/>
    <property type="project" value="GO_Central"/>
</dbReference>
<dbReference type="PANTHER" id="PTHR33021:SF520">
    <property type="entry name" value="OS11G0428800 PROTEIN"/>
    <property type="match status" value="1"/>
</dbReference>
<keyword evidence="8" id="KW-1185">Reference proteome</keyword>
<gene>
    <name evidence="7" type="ORF">AMTR_s00067p00118460</name>
</gene>
<keyword evidence="1" id="KW-0479">Metal-binding</keyword>
<dbReference type="KEGG" id="atr:18447200"/>
<feature type="chain" id="PRO_5004658712" description="Plantacyanin" evidence="5">
    <location>
        <begin position="28"/>
        <end position="126"/>
    </location>
</feature>
<dbReference type="Proteomes" id="UP000017836">
    <property type="component" value="Unassembled WGS sequence"/>
</dbReference>
<dbReference type="EMBL" id="KI392078">
    <property type="protein sequence ID" value="ERN18830.1"/>
    <property type="molecule type" value="Genomic_DNA"/>
</dbReference>
<evidence type="ECO:0000313" key="8">
    <source>
        <dbReference type="Proteomes" id="UP000017836"/>
    </source>
</evidence>
<feature type="signal peptide" evidence="5">
    <location>
        <begin position="1"/>
        <end position="27"/>
    </location>
</feature>
<dbReference type="CDD" id="cd11013">
    <property type="entry name" value="Plantacyanin"/>
    <property type="match status" value="1"/>
</dbReference>
<dbReference type="GO" id="GO:0009055">
    <property type="term" value="F:electron transfer activity"/>
    <property type="evidence" value="ECO:0007669"/>
    <property type="project" value="InterPro"/>
</dbReference>
<evidence type="ECO:0000256" key="4">
    <source>
        <dbReference type="ARBA" id="ARBA00082491"/>
    </source>
</evidence>
<evidence type="ECO:0000256" key="3">
    <source>
        <dbReference type="ARBA" id="ARBA00023157"/>
    </source>
</evidence>
<dbReference type="InterPro" id="IPR028871">
    <property type="entry name" value="BlueCu_1_BS"/>
</dbReference>
<keyword evidence="3" id="KW-1015">Disulfide bond</keyword>
<dbReference type="AlphaFoldDB" id="U5D9C1"/>
<dbReference type="eggNOG" id="ENOG502S2U9">
    <property type="taxonomic scope" value="Eukaryota"/>
</dbReference>
<dbReference type="PANTHER" id="PTHR33021">
    <property type="entry name" value="BLUE COPPER PROTEIN"/>
    <property type="match status" value="1"/>
</dbReference>
<evidence type="ECO:0000256" key="5">
    <source>
        <dbReference type="SAM" id="SignalP"/>
    </source>
</evidence>
<evidence type="ECO:0000256" key="2">
    <source>
        <dbReference type="ARBA" id="ARBA00023008"/>
    </source>
</evidence>
<dbReference type="InterPro" id="IPR003245">
    <property type="entry name" value="Phytocyanin_dom"/>
</dbReference>
<dbReference type="OrthoDB" id="2011645at2759"/>
<evidence type="ECO:0000259" key="6">
    <source>
        <dbReference type="PROSITE" id="PS51485"/>
    </source>
</evidence>
<dbReference type="Pfam" id="PF02298">
    <property type="entry name" value="Cu_bind_like"/>
    <property type="match status" value="1"/>
</dbReference>